<evidence type="ECO:0000313" key="2">
    <source>
        <dbReference type="Proteomes" id="UP001154282"/>
    </source>
</evidence>
<comment type="caution">
    <text evidence="1">The sequence shown here is derived from an EMBL/GenBank/DDBJ whole genome shotgun (WGS) entry which is preliminary data.</text>
</comment>
<accession>A0AAV0QXL1</accession>
<keyword evidence="2" id="KW-1185">Reference proteome</keyword>
<dbReference type="AlphaFoldDB" id="A0AAV0QXL1"/>
<name>A0AAV0QXL1_9ROSI</name>
<dbReference type="Proteomes" id="UP001154282">
    <property type="component" value="Unassembled WGS sequence"/>
</dbReference>
<reference evidence="1" key="1">
    <citation type="submission" date="2022-08" db="EMBL/GenBank/DDBJ databases">
        <authorList>
            <person name="Gutierrez-Valencia J."/>
        </authorList>
    </citation>
    <scope>NUCLEOTIDE SEQUENCE</scope>
</reference>
<organism evidence="1 2">
    <name type="scientific">Linum tenue</name>
    <dbReference type="NCBI Taxonomy" id="586396"/>
    <lineage>
        <taxon>Eukaryota</taxon>
        <taxon>Viridiplantae</taxon>
        <taxon>Streptophyta</taxon>
        <taxon>Embryophyta</taxon>
        <taxon>Tracheophyta</taxon>
        <taxon>Spermatophyta</taxon>
        <taxon>Magnoliopsida</taxon>
        <taxon>eudicotyledons</taxon>
        <taxon>Gunneridae</taxon>
        <taxon>Pentapetalae</taxon>
        <taxon>rosids</taxon>
        <taxon>fabids</taxon>
        <taxon>Malpighiales</taxon>
        <taxon>Linaceae</taxon>
        <taxon>Linum</taxon>
    </lineage>
</organism>
<proteinExistence type="predicted"/>
<evidence type="ECO:0000313" key="1">
    <source>
        <dbReference type="EMBL" id="CAI0549646.1"/>
    </source>
</evidence>
<protein>
    <submittedName>
        <fullName evidence="1">Uncharacterized protein</fullName>
    </submittedName>
</protein>
<sequence>MEFMDCIGCSMWMLPG</sequence>
<dbReference type="EMBL" id="CAMGYJ010000010">
    <property type="protein sequence ID" value="CAI0549646.1"/>
    <property type="molecule type" value="Genomic_DNA"/>
</dbReference>
<gene>
    <name evidence="1" type="ORF">LITE_LOCUS45240</name>
</gene>